<dbReference type="Pfam" id="PF00210">
    <property type="entry name" value="Ferritin"/>
    <property type="match status" value="1"/>
</dbReference>
<dbReference type="InterPro" id="IPR009078">
    <property type="entry name" value="Ferritin-like_SF"/>
</dbReference>
<feature type="binding site" evidence="10">
    <location>
        <position position="18"/>
    </location>
    <ligand>
        <name>Fe cation</name>
        <dbReference type="ChEBI" id="CHEBI:24875"/>
        <label>1</label>
    </ligand>
</feature>
<dbReference type="PRINTS" id="PR00601">
    <property type="entry name" value="BACFERRITIN"/>
</dbReference>
<dbReference type="InterPro" id="IPR002024">
    <property type="entry name" value="Bacterioferritin"/>
</dbReference>
<dbReference type="AlphaFoldDB" id="A0A1N7LSJ0"/>
<evidence type="ECO:0000313" key="13">
    <source>
        <dbReference type="EMBL" id="SIS76671.1"/>
    </source>
</evidence>
<organism evidence="13 14">
    <name type="scientific">Thalassolituus maritimus</name>
    <dbReference type="NCBI Taxonomy" id="484498"/>
    <lineage>
        <taxon>Bacteria</taxon>
        <taxon>Pseudomonadati</taxon>
        <taxon>Pseudomonadota</taxon>
        <taxon>Gammaproteobacteria</taxon>
        <taxon>Oceanospirillales</taxon>
        <taxon>Oceanospirillaceae</taxon>
        <taxon>Thalassolituus</taxon>
    </lineage>
</organism>
<name>A0A1N7LSJ0_9GAMM</name>
<dbReference type="GO" id="GO:0020037">
    <property type="term" value="F:heme binding"/>
    <property type="evidence" value="ECO:0007669"/>
    <property type="project" value="TreeGrafter"/>
</dbReference>
<feature type="binding site" evidence="10">
    <location>
        <position position="50"/>
    </location>
    <ligand>
        <name>Fe cation</name>
        <dbReference type="ChEBI" id="CHEBI:24875"/>
        <label>3</label>
    </ligand>
</feature>
<feature type="binding site" evidence="10">
    <location>
        <position position="51"/>
    </location>
    <ligand>
        <name>Fe cation</name>
        <dbReference type="ChEBI" id="CHEBI:24875"/>
        <label>1</label>
    </ligand>
</feature>
<evidence type="ECO:0000256" key="7">
    <source>
        <dbReference type="ARBA" id="ARBA00023065"/>
    </source>
</evidence>
<dbReference type="EMBL" id="FTOH01000004">
    <property type="protein sequence ID" value="SIS76671.1"/>
    <property type="molecule type" value="Genomic_DNA"/>
</dbReference>
<dbReference type="PANTHER" id="PTHR30295:SF9">
    <property type="entry name" value="BACTERIOFERRITIN"/>
    <property type="match status" value="1"/>
</dbReference>
<dbReference type="NCBIfam" id="TIGR00754">
    <property type="entry name" value="bfr"/>
    <property type="match status" value="1"/>
</dbReference>
<dbReference type="GO" id="GO:0006826">
    <property type="term" value="P:iron ion transport"/>
    <property type="evidence" value="ECO:0007669"/>
    <property type="project" value="UniProtKB-KW"/>
</dbReference>
<keyword evidence="9 10" id="KW-0479">Metal-binding</keyword>
<evidence type="ECO:0000259" key="12">
    <source>
        <dbReference type="PROSITE" id="PS50905"/>
    </source>
</evidence>
<dbReference type="PROSITE" id="PS00549">
    <property type="entry name" value="BACTERIOFERRITIN"/>
    <property type="match status" value="1"/>
</dbReference>
<evidence type="ECO:0000256" key="6">
    <source>
        <dbReference type="ARBA" id="ARBA00023004"/>
    </source>
</evidence>
<feature type="binding site" evidence="10">
    <location>
        <position position="54"/>
    </location>
    <ligand>
        <name>Fe cation</name>
        <dbReference type="ChEBI" id="CHEBI:24875"/>
        <label>1</label>
    </ligand>
</feature>
<dbReference type="EC" id="1.16.3.1" evidence="9"/>
<dbReference type="CDD" id="cd00907">
    <property type="entry name" value="Bacterioferritin"/>
    <property type="match status" value="1"/>
</dbReference>
<dbReference type="STRING" id="484498.SAMN05421686_104188"/>
<dbReference type="Gene3D" id="1.20.1260.10">
    <property type="match status" value="1"/>
</dbReference>
<dbReference type="GO" id="GO:0005829">
    <property type="term" value="C:cytosol"/>
    <property type="evidence" value="ECO:0007669"/>
    <property type="project" value="TreeGrafter"/>
</dbReference>
<proteinExistence type="inferred from homology"/>
<comment type="function">
    <text evidence="9">Iron-storage protein, whose ferroxidase center binds Fe(2+), oxidizes it using dioxygen to Fe(3+), and participates in the subsequent Fe(3+) oxide mineral core formation within the central cavity of the BFR protein shell.</text>
</comment>
<dbReference type="InterPro" id="IPR012347">
    <property type="entry name" value="Ferritin-like"/>
</dbReference>
<protein>
    <recommendedName>
        <fullName evidence="9 11">Bacterioferritin</fullName>
        <ecNumber evidence="9">1.16.3.1</ecNumber>
    </recommendedName>
</protein>
<feature type="binding site" evidence="10">
    <location>
        <position position="46"/>
    </location>
    <ligand>
        <name>Fe cation</name>
        <dbReference type="ChEBI" id="CHEBI:24875"/>
        <label>3</label>
    </ligand>
</feature>
<keyword evidence="3" id="KW-0813">Transport</keyword>
<evidence type="ECO:0000313" key="14">
    <source>
        <dbReference type="Proteomes" id="UP000185639"/>
    </source>
</evidence>
<dbReference type="PROSITE" id="PS50905">
    <property type="entry name" value="FERRITIN_LIKE"/>
    <property type="match status" value="1"/>
</dbReference>
<accession>A0A1N7LSJ0</accession>
<comment type="catalytic activity">
    <reaction evidence="9">
        <text>4 Fe(2+) + O2 + 4 H(+) = 4 Fe(3+) + 2 H2O</text>
        <dbReference type="Rhea" id="RHEA:11148"/>
        <dbReference type="ChEBI" id="CHEBI:15377"/>
        <dbReference type="ChEBI" id="CHEBI:15378"/>
        <dbReference type="ChEBI" id="CHEBI:15379"/>
        <dbReference type="ChEBI" id="CHEBI:29033"/>
        <dbReference type="ChEBI" id="CHEBI:29034"/>
        <dbReference type="EC" id="1.16.3.1"/>
    </reaction>
</comment>
<dbReference type="GO" id="GO:0004322">
    <property type="term" value="F:ferroxidase activity"/>
    <property type="evidence" value="ECO:0007669"/>
    <property type="project" value="UniProtKB-EC"/>
</dbReference>
<dbReference type="PIRSF" id="PIRSF002560">
    <property type="entry name" value="Bacterioferritin"/>
    <property type="match status" value="1"/>
</dbReference>
<reference evidence="14" key="1">
    <citation type="submission" date="2017-01" db="EMBL/GenBank/DDBJ databases">
        <authorList>
            <person name="Varghese N."/>
            <person name="Submissions S."/>
        </authorList>
    </citation>
    <scope>NUCLEOTIDE SEQUENCE [LARGE SCALE GENOMIC DNA]</scope>
    <source>
        <strain evidence="14">DSM 24913</strain>
    </source>
</reference>
<feature type="domain" description="Ferritin-like diiron" evidence="12">
    <location>
        <begin position="1"/>
        <end position="146"/>
    </location>
</feature>
<dbReference type="InterPro" id="IPR008331">
    <property type="entry name" value="Ferritin_DPS_dom"/>
</dbReference>
<keyword evidence="5" id="KW-0560">Oxidoreductase</keyword>
<dbReference type="GO" id="GO:0006879">
    <property type="term" value="P:intracellular iron ion homeostasis"/>
    <property type="evidence" value="ECO:0007669"/>
    <property type="project" value="UniProtKB-KW"/>
</dbReference>
<dbReference type="GO" id="GO:0008199">
    <property type="term" value="F:ferric iron binding"/>
    <property type="evidence" value="ECO:0007669"/>
    <property type="project" value="InterPro"/>
</dbReference>
<keyword evidence="6 9" id="KW-0408">Iron</keyword>
<keyword evidence="14" id="KW-1185">Reference proteome</keyword>
<gene>
    <name evidence="13" type="ORF">SAMN05421686_104188</name>
</gene>
<dbReference type="OrthoDB" id="9800505at2"/>
<sequence length="155" mass="18431">MKGSQRVIDQLQKLLNCELAARDQYFAHSRIYEDMGLNKLYERLSHEMEEETQHADVLVRRILFLEGTPDLSNADDLNVCETVPEMLQADLDVEYYVADLLKETMEICEEEKDYQTRELLQPLLYDTEEDHARWLERQLRLIKMIGIENYLQSQM</sequence>
<evidence type="ECO:0000256" key="8">
    <source>
        <dbReference type="ARBA" id="ARBA00036243"/>
    </source>
</evidence>
<comment type="similarity">
    <text evidence="1 9 11">Belongs to the bacterioferritin family.</text>
</comment>
<evidence type="ECO:0000256" key="10">
    <source>
        <dbReference type="PIRSR" id="PIRSR002560-1"/>
    </source>
</evidence>
<keyword evidence="11" id="KW-0349">Heme</keyword>
<dbReference type="InterPro" id="IPR009040">
    <property type="entry name" value="Ferritin-like_diiron"/>
</dbReference>
<comment type="catalytic activity">
    <reaction evidence="8">
        <text>Fe(2+)(in) = Fe(2+)(out)</text>
        <dbReference type="Rhea" id="RHEA:28486"/>
        <dbReference type="ChEBI" id="CHEBI:29033"/>
    </reaction>
</comment>
<keyword evidence="4" id="KW-0410">Iron transport</keyword>
<evidence type="ECO:0000256" key="9">
    <source>
        <dbReference type="PIRNR" id="PIRNR002560"/>
    </source>
</evidence>
<dbReference type="Proteomes" id="UP000185639">
    <property type="component" value="Unassembled WGS sequence"/>
</dbReference>
<feature type="binding site" evidence="10">
    <location>
        <position position="128"/>
    </location>
    <ligand>
        <name>Fe cation</name>
        <dbReference type="ChEBI" id="CHEBI:24875"/>
        <label>2</label>
    </ligand>
</feature>
<evidence type="ECO:0000256" key="2">
    <source>
        <dbReference type="ARBA" id="ARBA00022434"/>
    </source>
</evidence>
<dbReference type="RefSeq" id="WP_076515044.1">
    <property type="nucleotide sequence ID" value="NZ_FTOH01000004.1"/>
</dbReference>
<evidence type="ECO:0000256" key="11">
    <source>
        <dbReference type="RuleBase" id="RU000623"/>
    </source>
</evidence>
<feature type="binding site" evidence="10">
    <location>
        <position position="131"/>
    </location>
    <ligand>
        <name>Fe cation</name>
        <dbReference type="ChEBI" id="CHEBI:24875"/>
        <label>2</label>
    </ligand>
</feature>
<feature type="binding site" evidence="10">
    <location>
        <position position="128"/>
    </location>
    <ligand>
        <name>Fe cation</name>
        <dbReference type="ChEBI" id="CHEBI:24875"/>
        <label>1</label>
    </ligand>
</feature>
<feature type="binding site" evidence="10">
    <location>
        <position position="94"/>
    </location>
    <ligand>
        <name>Fe cation</name>
        <dbReference type="ChEBI" id="CHEBI:24875"/>
        <label>2</label>
    </ligand>
</feature>
<evidence type="ECO:0000256" key="3">
    <source>
        <dbReference type="ARBA" id="ARBA00022448"/>
    </source>
</evidence>
<evidence type="ECO:0000256" key="5">
    <source>
        <dbReference type="ARBA" id="ARBA00023002"/>
    </source>
</evidence>
<keyword evidence="7" id="KW-0406">Ion transport</keyword>
<dbReference type="SUPFAM" id="SSF47240">
    <property type="entry name" value="Ferritin-like"/>
    <property type="match status" value="1"/>
</dbReference>
<dbReference type="PANTHER" id="PTHR30295">
    <property type="entry name" value="BACTERIOFERRITIN"/>
    <property type="match status" value="1"/>
</dbReference>
<keyword evidence="2 9" id="KW-0409">Iron storage</keyword>
<evidence type="ECO:0000256" key="1">
    <source>
        <dbReference type="ARBA" id="ARBA00008093"/>
    </source>
</evidence>
<evidence type="ECO:0000256" key="4">
    <source>
        <dbReference type="ARBA" id="ARBA00022496"/>
    </source>
</evidence>
<feature type="binding site" evidence="10">
    <location>
        <position position="51"/>
    </location>
    <ligand>
        <name>Fe cation</name>
        <dbReference type="ChEBI" id="CHEBI:24875"/>
        <label>2</label>
    </ligand>
</feature>